<comment type="caution">
    <text evidence="2">The sequence shown here is derived from an EMBL/GenBank/DDBJ whole genome shotgun (WGS) entry which is preliminary data.</text>
</comment>
<keyword evidence="3" id="KW-1185">Reference proteome</keyword>
<feature type="compositionally biased region" description="Basic residues" evidence="1">
    <location>
        <begin position="143"/>
        <end position="155"/>
    </location>
</feature>
<reference evidence="2 3" key="1">
    <citation type="submission" date="2024-07" db="EMBL/GenBank/DDBJ databases">
        <title>Section-level genome sequencing and comparative genomics of Aspergillus sections Usti and Cavernicolus.</title>
        <authorList>
            <consortium name="Lawrence Berkeley National Laboratory"/>
            <person name="Nybo J.L."/>
            <person name="Vesth T.C."/>
            <person name="Theobald S."/>
            <person name="Frisvad J.C."/>
            <person name="Larsen T.O."/>
            <person name="Kjaerboelling I."/>
            <person name="Rothschild-Mancinelli K."/>
            <person name="Lyhne E.K."/>
            <person name="Kogle M.E."/>
            <person name="Barry K."/>
            <person name="Clum A."/>
            <person name="Na H."/>
            <person name="Ledsgaard L."/>
            <person name="Lin J."/>
            <person name="Lipzen A."/>
            <person name="Kuo A."/>
            <person name="Riley R."/>
            <person name="Mondo S."/>
            <person name="Labutti K."/>
            <person name="Haridas S."/>
            <person name="Pangalinan J."/>
            <person name="Salamov A.A."/>
            <person name="Simmons B.A."/>
            <person name="Magnuson J.K."/>
            <person name="Chen J."/>
            <person name="Drula E."/>
            <person name="Henrissat B."/>
            <person name="Wiebenga A."/>
            <person name="Lubbers R.J."/>
            <person name="Gomes A.C."/>
            <person name="Makela M.R."/>
            <person name="Stajich J."/>
            <person name="Grigoriev I.V."/>
            <person name="Mortensen U.H."/>
            <person name="De Vries R.P."/>
            <person name="Baker S.E."/>
            <person name="Andersen M.R."/>
        </authorList>
    </citation>
    <scope>NUCLEOTIDE SEQUENCE [LARGE SCALE GENOMIC DNA]</scope>
    <source>
        <strain evidence="2 3">CBS 123904</strain>
    </source>
</reference>
<evidence type="ECO:0008006" key="4">
    <source>
        <dbReference type="Google" id="ProtNLM"/>
    </source>
</evidence>
<accession>A0ABR4INQ3</accession>
<name>A0ABR4INQ3_9EURO</name>
<evidence type="ECO:0000313" key="2">
    <source>
        <dbReference type="EMBL" id="KAL2829369.1"/>
    </source>
</evidence>
<feature type="compositionally biased region" description="Polar residues" evidence="1">
    <location>
        <begin position="177"/>
        <end position="187"/>
    </location>
</feature>
<dbReference type="EMBL" id="JBFXLU010000333">
    <property type="protein sequence ID" value="KAL2829369.1"/>
    <property type="molecule type" value="Genomic_DNA"/>
</dbReference>
<protein>
    <recommendedName>
        <fullName evidence="4">Myb-like domain-containing protein</fullName>
    </recommendedName>
</protein>
<evidence type="ECO:0000256" key="1">
    <source>
        <dbReference type="SAM" id="MobiDB-lite"/>
    </source>
</evidence>
<organism evidence="2 3">
    <name type="scientific">Aspergillus pseudoustus</name>
    <dbReference type="NCBI Taxonomy" id="1810923"/>
    <lineage>
        <taxon>Eukaryota</taxon>
        <taxon>Fungi</taxon>
        <taxon>Dikarya</taxon>
        <taxon>Ascomycota</taxon>
        <taxon>Pezizomycotina</taxon>
        <taxon>Eurotiomycetes</taxon>
        <taxon>Eurotiomycetidae</taxon>
        <taxon>Eurotiales</taxon>
        <taxon>Aspergillaceae</taxon>
        <taxon>Aspergillus</taxon>
        <taxon>Aspergillus subgen. Nidulantes</taxon>
    </lineage>
</organism>
<proteinExistence type="predicted"/>
<gene>
    <name evidence="2" type="ORF">BJY01DRAFT_255011</name>
</gene>
<sequence length="295" mass="33128">MSITRSILLYRKRSRVPRWTEEEQGFFQTLLDQNPGIRDPWLFTELYKSQFPTRSQSAVHMKFLEKTIGYTPGMKTRGPAASLSAADCSDNITAGSTRLEVAVPSMSGRGHSRGAGSRGGLRRSARSRPAPSASAPRTSTLGRARRRHTLPRRQSSRREEVSRASVDERTAPVPDSNAESAANQENVDISSDRDDSDDELNQPHHRNTSRSLPTTPWAQQDQNPRLALQQSADRTPATEHRMTEAVDRAEHLSQYMQSVVKALKKNRDEFRQNTRILQAMQMSVDNLDTKELFGG</sequence>
<dbReference type="Proteomes" id="UP001610446">
    <property type="component" value="Unassembled WGS sequence"/>
</dbReference>
<feature type="compositionally biased region" description="Low complexity" evidence="1">
    <location>
        <begin position="127"/>
        <end position="137"/>
    </location>
</feature>
<evidence type="ECO:0000313" key="3">
    <source>
        <dbReference type="Proteomes" id="UP001610446"/>
    </source>
</evidence>
<feature type="region of interest" description="Disordered" evidence="1">
    <location>
        <begin position="101"/>
        <end position="220"/>
    </location>
</feature>
<feature type="compositionally biased region" description="Basic and acidic residues" evidence="1">
    <location>
        <begin position="156"/>
        <end position="170"/>
    </location>
</feature>
<feature type="compositionally biased region" description="Polar residues" evidence="1">
    <location>
        <begin position="209"/>
        <end position="220"/>
    </location>
</feature>